<dbReference type="PANTHER" id="PTHR38777:SF1">
    <property type="entry name" value="DNAK SUPPRESSOR PROTEIN"/>
    <property type="match status" value="1"/>
</dbReference>
<dbReference type="AlphaFoldDB" id="A0AAQ0IS14"/>
<dbReference type="GO" id="GO:1900378">
    <property type="term" value="P:positive regulation of secondary metabolite biosynthetic process"/>
    <property type="evidence" value="ECO:0007669"/>
    <property type="project" value="TreeGrafter"/>
</dbReference>
<evidence type="ECO:0000256" key="4">
    <source>
        <dbReference type="PROSITE-ProRule" id="PRU00510"/>
    </source>
</evidence>
<dbReference type="InterPro" id="IPR000962">
    <property type="entry name" value="Znf_DskA_TraR"/>
</dbReference>
<evidence type="ECO:0000313" key="6">
    <source>
        <dbReference type="EMBL" id="QWE81233.1"/>
    </source>
</evidence>
<feature type="domain" description="Zinc finger DksA/TraR C4-type" evidence="5">
    <location>
        <begin position="33"/>
        <end position="65"/>
    </location>
</feature>
<evidence type="ECO:0000256" key="2">
    <source>
        <dbReference type="ARBA" id="ARBA00022771"/>
    </source>
</evidence>
<organism evidence="6 7">
    <name type="scientific">Pseudomonas donghuensis</name>
    <dbReference type="NCBI Taxonomy" id="1163398"/>
    <lineage>
        <taxon>Bacteria</taxon>
        <taxon>Pseudomonadati</taxon>
        <taxon>Pseudomonadota</taxon>
        <taxon>Gammaproteobacteria</taxon>
        <taxon>Pseudomonadales</taxon>
        <taxon>Pseudomonadaceae</taxon>
        <taxon>Pseudomonas</taxon>
    </lineage>
</organism>
<dbReference type="KEGG" id="pdw:BV82_10205"/>
<dbReference type="Pfam" id="PF01258">
    <property type="entry name" value="zf-dskA_traR"/>
    <property type="match status" value="1"/>
</dbReference>
<proteinExistence type="predicted"/>
<dbReference type="Proteomes" id="UP000027121">
    <property type="component" value="Chromosome"/>
</dbReference>
<accession>A0AAQ0IS14</accession>
<keyword evidence="2" id="KW-0863">Zinc-finger</keyword>
<name>A0AAQ0IS14_9PSED</name>
<evidence type="ECO:0000259" key="5">
    <source>
        <dbReference type="Pfam" id="PF01258"/>
    </source>
</evidence>
<keyword evidence="7" id="KW-1185">Reference proteome</keyword>
<dbReference type="PANTHER" id="PTHR38777">
    <property type="entry name" value="FELS-2 PROPHAGE PROTEIN"/>
    <property type="match status" value="1"/>
</dbReference>
<feature type="zinc finger region" description="dksA C4-type" evidence="4">
    <location>
        <begin position="35"/>
        <end position="59"/>
    </location>
</feature>
<sequence length="72" mass="7774">MADIADIGNDRAQWHLDMALAAHKAVPLKASLKDCIDCDDPIPEARRLAATGCTRCAECQELSEKMGARYAG</sequence>
<evidence type="ECO:0000313" key="7">
    <source>
        <dbReference type="Proteomes" id="UP000027121"/>
    </source>
</evidence>
<reference evidence="6 7" key="1">
    <citation type="journal article" date="2014" name="Genome Announc.">
        <title>Genome Sequence of Pseudomonas sp. Strain P482, a Tomato Rhizosphere Isolate with Broad-Spectrum Antimicrobial Activity.</title>
        <authorList>
            <person name="Krzyzanowska D.M."/>
            <person name="Ossowicki A."/>
            <person name="Jafra S."/>
        </authorList>
    </citation>
    <scope>NUCLEOTIDE SEQUENCE [LARGE SCALE GENOMIC DNA]</scope>
    <source>
        <strain evidence="6 7">P482</strain>
    </source>
</reference>
<dbReference type="Gene3D" id="1.20.120.910">
    <property type="entry name" value="DksA, coiled-coil domain"/>
    <property type="match status" value="1"/>
</dbReference>
<keyword evidence="3" id="KW-0862">Zinc</keyword>
<evidence type="ECO:0000256" key="3">
    <source>
        <dbReference type="ARBA" id="ARBA00022833"/>
    </source>
</evidence>
<dbReference type="GO" id="GO:0008270">
    <property type="term" value="F:zinc ion binding"/>
    <property type="evidence" value="ECO:0007669"/>
    <property type="project" value="UniProtKB-KW"/>
</dbReference>
<evidence type="ECO:0000256" key="1">
    <source>
        <dbReference type="ARBA" id="ARBA00022723"/>
    </source>
</evidence>
<protein>
    <submittedName>
        <fullName evidence="6">TraR/DksA C4-type zinc finger protein</fullName>
    </submittedName>
</protein>
<dbReference type="SUPFAM" id="SSF57716">
    <property type="entry name" value="Glucocorticoid receptor-like (DNA-binding domain)"/>
    <property type="match status" value="1"/>
</dbReference>
<keyword evidence="1" id="KW-0479">Metal-binding</keyword>
<reference evidence="6 7" key="2">
    <citation type="journal article" date="2016" name="Front. Microbiol.">
        <title>When Genome-Based Approach Meets the 'Old but Good': Revealing Genes Involved in the Antibacterial Activity of Pseudomonas sp. P482 against Soft Rot Pathogens.</title>
        <authorList>
            <person name="Krzyzanowska D.M."/>
            <person name="Ossowicki A."/>
            <person name="Rajewska M."/>
            <person name="Maciag T."/>
            <person name="Jablonska M."/>
            <person name="Obuchowski M."/>
            <person name="Heeb S."/>
            <person name="Jafra S."/>
        </authorList>
    </citation>
    <scope>NUCLEOTIDE SEQUENCE [LARGE SCALE GENOMIC DNA]</scope>
    <source>
        <strain evidence="6 7">P482</strain>
    </source>
</reference>
<dbReference type="PROSITE" id="PS51128">
    <property type="entry name" value="ZF_DKSA_2"/>
    <property type="match status" value="1"/>
</dbReference>
<dbReference type="EMBL" id="CP071706">
    <property type="protein sequence ID" value="QWE81233.1"/>
    <property type="molecule type" value="Genomic_DNA"/>
</dbReference>
<gene>
    <name evidence="6" type="ORF">BV82_10205</name>
</gene>